<protein>
    <submittedName>
        <fullName evidence="5">GntR family transcriptional regulator</fullName>
    </submittedName>
</protein>
<dbReference type="InterPro" id="IPR000524">
    <property type="entry name" value="Tscrpt_reg_HTH_GntR"/>
</dbReference>
<evidence type="ECO:0000256" key="1">
    <source>
        <dbReference type="ARBA" id="ARBA00023015"/>
    </source>
</evidence>
<dbReference type="CDD" id="cd07377">
    <property type="entry name" value="WHTH_GntR"/>
    <property type="match status" value="1"/>
</dbReference>
<dbReference type="SMART" id="SM00345">
    <property type="entry name" value="HTH_GNTR"/>
    <property type="match status" value="1"/>
</dbReference>
<accession>A0ABN0YDA2</accession>
<dbReference type="InterPro" id="IPR036390">
    <property type="entry name" value="WH_DNA-bd_sf"/>
</dbReference>
<organism evidence="5 6">
    <name type="scientific">Brevundimonas terrae</name>
    <dbReference type="NCBI Taxonomy" id="363631"/>
    <lineage>
        <taxon>Bacteria</taxon>
        <taxon>Pseudomonadati</taxon>
        <taxon>Pseudomonadota</taxon>
        <taxon>Alphaproteobacteria</taxon>
        <taxon>Caulobacterales</taxon>
        <taxon>Caulobacteraceae</taxon>
        <taxon>Brevundimonas</taxon>
    </lineage>
</organism>
<feature type="domain" description="HTH gntR-type" evidence="4">
    <location>
        <begin position="1"/>
        <end position="48"/>
    </location>
</feature>
<dbReference type="PRINTS" id="PR00035">
    <property type="entry name" value="HTHGNTR"/>
</dbReference>
<dbReference type="EMBL" id="BAAAEJ010000007">
    <property type="protein sequence ID" value="GAA0391701.1"/>
    <property type="molecule type" value="Genomic_DNA"/>
</dbReference>
<keyword evidence="1" id="KW-0805">Transcription regulation</keyword>
<dbReference type="Pfam" id="PF07702">
    <property type="entry name" value="UTRA"/>
    <property type="match status" value="1"/>
</dbReference>
<evidence type="ECO:0000313" key="6">
    <source>
        <dbReference type="Proteomes" id="UP001500791"/>
    </source>
</evidence>
<dbReference type="Gene3D" id="3.40.1410.10">
    <property type="entry name" value="Chorismate lyase-like"/>
    <property type="match status" value="1"/>
</dbReference>
<keyword evidence="3" id="KW-0804">Transcription</keyword>
<keyword evidence="2" id="KW-0238">DNA-binding</keyword>
<gene>
    <name evidence="5" type="ORF">GCM10009093_17870</name>
</gene>
<sequence>MGKAMPSEMQLSSCYGVSRVTVRRALEMLESEGLIVRRHGVGTFVASDQAQVQKPAGPTVSGLVENLISMGMTTTAELLEFSADMAPPARVLQALGLQHDDTVLRLVRLRRHQNLPLSVSTVYLPHSVSHLAAEHLLDDRPVIRMLEEGGVRPHRAEQTLSAVPADDQVANWLGLAVSSPVIRLRRTILNDKGEPLEHYIGLYNPDHYEYHMMLTRDNSSSQPQWRHIG</sequence>
<dbReference type="PANTHER" id="PTHR44846:SF1">
    <property type="entry name" value="MANNOSYL-D-GLYCERATE TRANSPORT_METABOLISM SYSTEM REPRESSOR MNGR-RELATED"/>
    <property type="match status" value="1"/>
</dbReference>
<dbReference type="SUPFAM" id="SSF64288">
    <property type="entry name" value="Chorismate lyase-like"/>
    <property type="match status" value="1"/>
</dbReference>
<keyword evidence="6" id="KW-1185">Reference proteome</keyword>
<dbReference type="InterPro" id="IPR011663">
    <property type="entry name" value="UTRA"/>
</dbReference>
<proteinExistence type="predicted"/>
<dbReference type="SMART" id="SM00866">
    <property type="entry name" value="UTRA"/>
    <property type="match status" value="1"/>
</dbReference>
<dbReference type="InterPro" id="IPR050679">
    <property type="entry name" value="Bact_HTH_transcr_reg"/>
</dbReference>
<evidence type="ECO:0000256" key="3">
    <source>
        <dbReference type="ARBA" id="ARBA00023163"/>
    </source>
</evidence>
<reference evidence="5 6" key="1">
    <citation type="journal article" date="2019" name="Int. J. Syst. Evol. Microbiol.">
        <title>The Global Catalogue of Microorganisms (GCM) 10K type strain sequencing project: providing services to taxonomists for standard genome sequencing and annotation.</title>
        <authorList>
            <consortium name="The Broad Institute Genomics Platform"/>
            <consortium name="The Broad Institute Genome Sequencing Center for Infectious Disease"/>
            <person name="Wu L."/>
            <person name="Ma J."/>
        </authorList>
    </citation>
    <scope>NUCLEOTIDE SEQUENCE [LARGE SCALE GENOMIC DNA]</scope>
    <source>
        <strain evidence="5 6">JCM 13476</strain>
    </source>
</reference>
<dbReference type="PANTHER" id="PTHR44846">
    <property type="entry name" value="MANNOSYL-D-GLYCERATE TRANSPORT/METABOLISM SYSTEM REPRESSOR MNGR-RELATED"/>
    <property type="match status" value="1"/>
</dbReference>
<name>A0ABN0YDA2_9CAUL</name>
<dbReference type="Proteomes" id="UP001500791">
    <property type="component" value="Unassembled WGS sequence"/>
</dbReference>
<dbReference type="SUPFAM" id="SSF46785">
    <property type="entry name" value="Winged helix' DNA-binding domain"/>
    <property type="match status" value="1"/>
</dbReference>
<dbReference type="Gene3D" id="1.10.10.10">
    <property type="entry name" value="Winged helix-like DNA-binding domain superfamily/Winged helix DNA-binding domain"/>
    <property type="match status" value="1"/>
</dbReference>
<evidence type="ECO:0000259" key="4">
    <source>
        <dbReference type="PROSITE" id="PS50949"/>
    </source>
</evidence>
<dbReference type="InterPro" id="IPR028978">
    <property type="entry name" value="Chorismate_lyase_/UTRA_dom_sf"/>
</dbReference>
<dbReference type="PROSITE" id="PS50949">
    <property type="entry name" value="HTH_GNTR"/>
    <property type="match status" value="1"/>
</dbReference>
<evidence type="ECO:0000313" key="5">
    <source>
        <dbReference type="EMBL" id="GAA0391701.1"/>
    </source>
</evidence>
<evidence type="ECO:0000256" key="2">
    <source>
        <dbReference type="ARBA" id="ARBA00023125"/>
    </source>
</evidence>
<dbReference type="Pfam" id="PF00392">
    <property type="entry name" value="GntR"/>
    <property type="match status" value="1"/>
</dbReference>
<comment type="caution">
    <text evidence="5">The sequence shown here is derived from an EMBL/GenBank/DDBJ whole genome shotgun (WGS) entry which is preliminary data.</text>
</comment>
<dbReference type="InterPro" id="IPR036388">
    <property type="entry name" value="WH-like_DNA-bd_sf"/>
</dbReference>